<keyword evidence="5" id="KW-1185">Reference proteome</keyword>
<dbReference type="PANTHER" id="PTHR43546:SF3">
    <property type="entry name" value="UPF0173 METAL-DEPENDENT HYDROLASE MJ1163"/>
    <property type="match status" value="1"/>
</dbReference>
<name>A0A4Y8RTD6_9HYPH</name>
<dbReference type="RefSeq" id="WP_134760164.1">
    <property type="nucleotide sequence ID" value="NZ_SOZD01000001.1"/>
</dbReference>
<dbReference type="EMBL" id="SOZD01000001">
    <property type="protein sequence ID" value="TFF27496.1"/>
    <property type="molecule type" value="Genomic_DNA"/>
</dbReference>
<dbReference type="InterPro" id="IPR022877">
    <property type="entry name" value="UPF0173"/>
</dbReference>
<evidence type="ECO:0000256" key="2">
    <source>
        <dbReference type="HAMAP-Rule" id="MF_00457"/>
    </source>
</evidence>
<dbReference type="PANTHER" id="PTHR43546">
    <property type="entry name" value="UPF0173 METAL-DEPENDENT HYDROLASE MJ1163-RELATED"/>
    <property type="match status" value="1"/>
</dbReference>
<evidence type="ECO:0000259" key="3">
    <source>
        <dbReference type="SMART" id="SM00849"/>
    </source>
</evidence>
<sequence length="233" mass="25241">MKITYFGHSAFRIETGSSVILVDPFLTGNPHFKGDVAEARKGVTHIAISHGHSDHVGDAISIAKETGCTVVANFEIYTWLSQKGVTTAAFAGTGGTVAFDDFSVTLTQAFHSSSYTEEDGRIVYLGMPNGLVFHFKDGPTLYHMGDTDMFGDMALIEELHQPKLAMVPVGDRFTMGGAVAAIACRRYFNFDTIIPMHWGTMPILDPSPEKFKEAMEGDAGKVVTPAIGEPFEV</sequence>
<dbReference type="InterPro" id="IPR001279">
    <property type="entry name" value="Metallo-B-lactamas"/>
</dbReference>
<dbReference type="Gene3D" id="3.60.15.10">
    <property type="entry name" value="Ribonuclease Z/Hydroxyacylglutathione hydrolase-like"/>
    <property type="match status" value="1"/>
</dbReference>
<dbReference type="Pfam" id="PF13483">
    <property type="entry name" value="Lactamase_B_3"/>
    <property type="match status" value="1"/>
</dbReference>
<accession>A0A4Y8RTD6</accession>
<dbReference type="HAMAP" id="MF_00457">
    <property type="entry name" value="UPF0173"/>
    <property type="match status" value="1"/>
</dbReference>
<gene>
    <name evidence="4" type="ORF">E3C22_03290</name>
</gene>
<dbReference type="InterPro" id="IPR036866">
    <property type="entry name" value="RibonucZ/Hydroxyglut_hydro"/>
</dbReference>
<dbReference type="AlphaFoldDB" id="A0A4Y8RTD6"/>
<feature type="domain" description="Metallo-beta-lactamase" evidence="3">
    <location>
        <begin position="7"/>
        <end position="171"/>
    </location>
</feature>
<evidence type="ECO:0000313" key="4">
    <source>
        <dbReference type="EMBL" id="TFF27496.1"/>
    </source>
</evidence>
<proteinExistence type="inferred from homology"/>
<comment type="similarity">
    <text evidence="2">Belongs to the UPF0173 family.</text>
</comment>
<evidence type="ECO:0000256" key="1">
    <source>
        <dbReference type="ARBA" id="ARBA00022801"/>
    </source>
</evidence>
<dbReference type="InterPro" id="IPR050114">
    <property type="entry name" value="UPF0173_UPF0282_UlaG_hydrolase"/>
</dbReference>
<protein>
    <recommendedName>
        <fullName evidence="2">UPF0173 metal-dependent hydrolase E3C22_03290</fullName>
    </recommendedName>
</protein>
<organism evidence="4 5">
    <name type="scientific">Jiella endophytica</name>
    <dbReference type="NCBI Taxonomy" id="2558362"/>
    <lineage>
        <taxon>Bacteria</taxon>
        <taxon>Pseudomonadati</taxon>
        <taxon>Pseudomonadota</taxon>
        <taxon>Alphaproteobacteria</taxon>
        <taxon>Hyphomicrobiales</taxon>
        <taxon>Aurantimonadaceae</taxon>
        <taxon>Jiella</taxon>
    </lineage>
</organism>
<dbReference type="SUPFAM" id="SSF56281">
    <property type="entry name" value="Metallo-hydrolase/oxidoreductase"/>
    <property type="match status" value="1"/>
</dbReference>
<comment type="caution">
    <text evidence="4">The sequence shown here is derived from an EMBL/GenBank/DDBJ whole genome shotgun (WGS) entry which is preliminary data.</text>
</comment>
<dbReference type="Proteomes" id="UP000298179">
    <property type="component" value="Unassembled WGS sequence"/>
</dbReference>
<dbReference type="SMART" id="SM00849">
    <property type="entry name" value="Lactamase_B"/>
    <property type="match status" value="1"/>
</dbReference>
<dbReference type="OrthoDB" id="9789133at2"/>
<reference evidence="4 5" key="1">
    <citation type="submission" date="2019-03" db="EMBL/GenBank/DDBJ databases">
        <title>Jiella endophytica sp. nov., a novel endophytic bacterium isolated from root of Ficus microcarpa Linn. f.</title>
        <authorList>
            <person name="Tuo L."/>
        </authorList>
    </citation>
    <scope>NUCLEOTIDE SEQUENCE [LARGE SCALE GENOMIC DNA]</scope>
    <source>
        <strain evidence="4 5">CBS5Q-3</strain>
    </source>
</reference>
<evidence type="ECO:0000313" key="5">
    <source>
        <dbReference type="Proteomes" id="UP000298179"/>
    </source>
</evidence>
<dbReference type="NCBIfam" id="NF001911">
    <property type="entry name" value="PRK00685.1"/>
    <property type="match status" value="1"/>
</dbReference>
<dbReference type="GO" id="GO:0016787">
    <property type="term" value="F:hydrolase activity"/>
    <property type="evidence" value="ECO:0007669"/>
    <property type="project" value="UniProtKB-UniRule"/>
</dbReference>
<keyword evidence="1 2" id="KW-0378">Hydrolase</keyword>